<comment type="subcellular location">
    <subcellularLocation>
        <location evidence="1">Cell membrane</location>
        <topology evidence="1">Lipid-anchor</topology>
        <topology evidence="1">GPI-anchor</topology>
    </subcellularLocation>
</comment>
<dbReference type="PANTHER" id="PTHR33044">
    <property type="entry name" value="BIFUNCTIONAL INHIBITOR/LIPID-TRANSFER PROTEIN/SEED STORAGE 2S ALBUMIN SUPERFAMILY PROTEIN-RELATED"/>
    <property type="match status" value="1"/>
</dbReference>
<evidence type="ECO:0000313" key="12">
    <source>
        <dbReference type="Proteomes" id="UP000826271"/>
    </source>
</evidence>
<dbReference type="GO" id="GO:0098552">
    <property type="term" value="C:side of membrane"/>
    <property type="evidence" value="ECO:0007669"/>
    <property type="project" value="UniProtKB-KW"/>
</dbReference>
<evidence type="ECO:0000256" key="4">
    <source>
        <dbReference type="ARBA" id="ARBA00022622"/>
    </source>
</evidence>
<proteinExistence type="inferred from homology"/>
<dbReference type="Proteomes" id="UP000826271">
    <property type="component" value="Unassembled WGS sequence"/>
</dbReference>
<protein>
    <recommendedName>
        <fullName evidence="10">Bifunctional inhibitor/plant lipid transfer protein/seed storage helical domain-containing protein</fullName>
    </recommendedName>
</protein>
<evidence type="ECO:0000259" key="10">
    <source>
        <dbReference type="SMART" id="SM00499"/>
    </source>
</evidence>
<comment type="similarity">
    <text evidence="2">Belongs to the plant LTP family.</text>
</comment>
<dbReference type="AlphaFoldDB" id="A0AAV6WR17"/>
<accession>A0AAV6WR17</accession>
<keyword evidence="7" id="KW-0325">Glycoprotein</keyword>
<feature type="chain" id="PRO_5043338955" description="Bifunctional inhibitor/plant lipid transfer protein/seed storage helical domain-containing protein" evidence="9">
    <location>
        <begin position="26"/>
        <end position="143"/>
    </location>
</feature>
<evidence type="ECO:0000256" key="6">
    <source>
        <dbReference type="ARBA" id="ARBA00023157"/>
    </source>
</evidence>
<reference evidence="11" key="1">
    <citation type="submission" date="2019-10" db="EMBL/GenBank/DDBJ databases">
        <authorList>
            <person name="Zhang R."/>
            <person name="Pan Y."/>
            <person name="Wang J."/>
            <person name="Ma R."/>
            <person name="Yu S."/>
        </authorList>
    </citation>
    <scope>NUCLEOTIDE SEQUENCE</scope>
    <source>
        <strain evidence="11">LA-IB0</strain>
        <tissue evidence="11">Leaf</tissue>
    </source>
</reference>
<evidence type="ECO:0000256" key="3">
    <source>
        <dbReference type="ARBA" id="ARBA00022475"/>
    </source>
</evidence>
<keyword evidence="6" id="KW-1015">Disulfide bond</keyword>
<feature type="signal peptide" evidence="9">
    <location>
        <begin position="1"/>
        <end position="25"/>
    </location>
</feature>
<evidence type="ECO:0000256" key="9">
    <source>
        <dbReference type="SAM" id="SignalP"/>
    </source>
</evidence>
<dbReference type="SUPFAM" id="SSF47699">
    <property type="entry name" value="Bifunctional inhibitor/lipid-transfer protein/seed storage 2S albumin"/>
    <property type="match status" value="1"/>
</dbReference>
<dbReference type="GO" id="GO:0005886">
    <property type="term" value="C:plasma membrane"/>
    <property type="evidence" value="ECO:0007669"/>
    <property type="project" value="UniProtKB-SubCell"/>
</dbReference>
<gene>
    <name evidence="11" type="ORF">BUALT_Bualt13G0013900</name>
</gene>
<dbReference type="InterPro" id="IPR036312">
    <property type="entry name" value="Bifun_inhib/LTP/seed_sf"/>
</dbReference>
<dbReference type="EMBL" id="WHWC01000013">
    <property type="protein sequence ID" value="KAG8370732.1"/>
    <property type="molecule type" value="Genomic_DNA"/>
</dbReference>
<keyword evidence="8" id="KW-0449">Lipoprotein</keyword>
<keyword evidence="5 9" id="KW-0732">Signal</keyword>
<organism evidence="11 12">
    <name type="scientific">Buddleja alternifolia</name>
    <dbReference type="NCBI Taxonomy" id="168488"/>
    <lineage>
        <taxon>Eukaryota</taxon>
        <taxon>Viridiplantae</taxon>
        <taxon>Streptophyta</taxon>
        <taxon>Embryophyta</taxon>
        <taxon>Tracheophyta</taxon>
        <taxon>Spermatophyta</taxon>
        <taxon>Magnoliopsida</taxon>
        <taxon>eudicotyledons</taxon>
        <taxon>Gunneridae</taxon>
        <taxon>Pentapetalae</taxon>
        <taxon>asterids</taxon>
        <taxon>lamiids</taxon>
        <taxon>Lamiales</taxon>
        <taxon>Scrophulariaceae</taxon>
        <taxon>Buddlejeae</taxon>
        <taxon>Buddleja</taxon>
    </lineage>
</organism>
<dbReference type="InterPro" id="IPR043325">
    <property type="entry name" value="LTSS"/>
</dbReference>
<dbReference type="SMART" id="SM00499">
    <property type="entry name" value="AAI"/>
    <property type="match status" value="1"/>
</dbReference>
<keyword evidence="4" id="KW-0336">GPI-anchor</keyword>
<dbReference type="InterPro" id="IPR016140">
    <property type="entry name" value="Bifunc_inhib/LTP/seed_store"/>
</dbReference>
<evidence type="ECO:0000256" key="7">
    <source>
        <dbReference type="ARBA" id="ARBA00023180"/>
    </source>
</evidence>
<sequence>MAAKMMEIVLVAMVMVILVPLKTMGQSNCQNEITSLSACYNYISASSSRAPSSQCCDRLENVFQRNAECLCGILNGGKLNKTRVLELPNACNLQIPSPTNCYSPPGSRGAGSPLPTPSGYTTKIGNSLMLSVLSAAGGIFITI</sequence>
<keyword evidence="3" id="KW-1003">Cell membrane</keyword>
<comment type="caution">
    <text evidence="11">The sequence shown here is derived from an EMBL/GenBank/DDBJ whole genome shotgun (WGS) entry which is preliminary data.</text>
</comment>
<evidence type="ECO:0000256" key="1">
    <source>
        <dbReference type="ARBA" id="ARBA00004609"/>
    </source>
</evidence>
<dbReference type="CDD" id="cd00010">
    <property type="entry name" value="AAI_LTSS"/>
    <property type="match status" value="1"/>
</dbReference>
<dbReference type="Pfam" id="PF14368">
    <property type="entry name" value="LTP_2"/>
    <property type="match status" value="1"/>
</dbReference>
<evidence type="ECO:0000313" key="11">
    <source>
        <dbReference type="EMBL" id="KAG8370732.1"/>
    </source>
</evidence>
<evidence type="ECO:0000256" key="5">
    <source>
        <dbReference type="ARBA" id="ARBA00022729"/>
    </source>
</evidence>
<dbReference type="Gene3D" id="1.10.110.10">
    <property type="entry name" value="Plant lipid-transfer and hydrophobic proteins"/>
    <property type="match status" value="1"/>
</dbReference>
<name>A0AAV6WR17_9LAMI</name>
<evidence type="ECO:0000256" key="2">
    <source>
        <dbReference type="ARBA" id="ARBA00009748"/>
    </source>
</evidence>
<keyword evidence="4" id="KW-0472">Membrane</keyword>
<keyword evidence="12" id="KW-1185">Reference proteome</keyword>
<evidence type="ECO:0000256" key="8">
    <source>
        <dbReference type="ARBA" id="ARBA00023288"/>
    </source>
</evidence>
<feature type="domain" description="Bifunctional inhibitor/plant lipid transfer protein/seed storage helical" evidence="10">
    <location>
        <begin position="29"/>
        <end position="101"/>
    </location>
</feature>